<reference evidence="2 3" key="1">
    <citation type="submission" date="2012-09" db="EMBL/GenBank/DDBJ databases">
        <authorList>
            <person name="Dupont C.L."/>
            <person name="Rusch D.B."/>
            <person name="Lombardo M.-J."/>
            <person name="Novotny M."/>
            <person name="Yee-Greenbaum J."/>
            <person name="Laskin R."/>
        </authorList>
    </citation>
    <scope>NUCLEOTIDE SEQUENCE [LARGE SCALE GENOMIC DNA]</scope>
    <source>
        <strain evidence="2">SAR86E</strain>
    </source>
</reference>
<keyword evidence="1" id="KW-0472">Membrane</keyword>
<gene>
    <name evidence="2" type="ORF">B273_0144</name>
</gene>
<comment type="caution">
    <text evidence="2">The sequence shown here is derived from an EMBL/GenBank/DDBJ whole genome shotgun (WGS) entry which is preliminary data.</text>
</comment>
<accession>K6G7T1</accession>
<evidence type="ECO:0000313" key="2">
    <source>
        <dbReference type="EMBL" id="EKO37179.1"/>
    </source>
</evidence>
<proteinExistence type="predicted"/>
<protein>
    <submittedName>
        <fullName evidence="2">Uncharacterized protein</fullName>
    </submittedName>
</protein>
<keyword evidence="1" id="KW-0812">Transmembrane</keyword>
<dbReference type="AlphaFoldDB" id="K6G7T1"/>
<evidence type="ECO:0000256" key="1">
    <source>
        <dbReference type="SAM" id="Phobius"/>
    </source>
</evidence>
<evidence type="ECO:0000313" key="3">
    <source>
        <dbReference type="Proteomes" id="UP000010310"/>
    </source>
</evidence>
<organism evidence="2 3">
    <name type="scientific">SAR86 cluster bacterium SAR86E</name>
    <dbReference type="NCBI Taxonomy" id="1208365"/>
    <lineage>
        <taxon>Bacteria</taxon>
        <taxon>Pseudomonadati</taxon>
        <taxon>Pseudomonadota</taxon>
        <taxon>Gammaproteobacteria</taxon>
        <taxon>SAR86 cluster</taxon>
    </lineage>
</organism>
<keyword evidence="1" id="KW-1133">Transmembrane helix</keyword>
<sequence length="133" mass="14658">MSKYLTSIALIAAGLGPLLIDIGTTHLLNPDWDAHARVHEVWRLSTNSLITMLGLYLLWIKQREFLAALLSSCLLIGFWISVFLMPFYGGLPVGNGIDELAPLGIPLNIFSFGVVILIQILGFILLKSDHKSI</sequence>
<feature type="transmembrane region" description="Helical" evidence="1">
    <location>
        <begin position="67"/>
        <end position="89"/>
    </location>
</feature>
<dbReference type="Proteomes" id="UP000010310">
    <property type="component" value="Unassembled WGS sequence"/>
</dbReference>
<name>K6G7T1_9GAMM</name>
<dbReference type="STRING" id="1208365.B273_0144"/>
<dbReference type="EMBL" id="AMWX01000001">
    <property type="protein sequence ID" value="EKO37179.1"/>
    <property type="molecule type" value="Genomic_DNA"/>
</dbReference>
<feature type="transmembrane region" description="Helical" evidence="1">
    <location>
        <begin position="44"/>
        <end position="60"/>
    </location>
</feature>
<keyword evidence="3" id="KW-1185">Reference proteome</keyword>
<feature type="transmembrane region" description="Helical" evidence="1">
    <location>
        <begin position="109"/>
        <end position="126"/>
    </location>
</feature>